<evidence type="ECO:0000256" key="2">
    <source>
        <dbReference type="ARBA" id="ARBA00021975"/>
    </source>
</evidence>
<dbReference type="InterPro" id="IPR038973">
    <property type="entry name" value="MutL/Mlh/Pms-like"/>
</dbReference>
<dbReference type="GO" id="GO:0005524">
    <property type="term" value="F:ATP binding"/>
    <property type="evidence" value="ECO:0007669"/>
    <property type="project" value="InterPro"/>
</dbReference>
<evidence type="ECO:0000256" key="1">
    <source>
        <dbReference type="ARBA" id="ARBA00006082"/>
    </source>
</evidence>
<protein>
    <recommendedName>
        <fullName evidence="2">DNA mismatch repair protein MutL</fullName>
    </recommendedName>
</protein>
<dbReference type="NCBIfam" id="TIGR00585">
    <property type="entry name" value="mutl"/>
    <property type="match status" value="1"/>
</dbReference>
<dbReference type="Gene3D" id="3.30.230.10">
    <property type="match status" value="1"/>
</dbReference>
<dbReference type="PANTHER" id="PTHR10073">
    <property type="entry name" value="DNA MISMATCH REPAIR PROTEIN MLH, PMS, MUTL"/>
    <property type="match status" value="1"/>
</dbReference>
<proteinExistence type="inferred from homology"/>
<keyword evidence="6" id="KW-0378">Hydrolase</keyword>
<dbReference type="InterPro" id="IPR013507">
    <property type="entry name" value="DNA_mismatch_S5_2-like"/>
</dbReference>
<feature type="non-terminal residue" evidence="6">
    <location>
        <position position="308"/>
    </location>
</feature>
<dbReference type="InterPro" id="IPR002099">
    <property type="entry name" value="MutL/Mlh/PMS"/>
</dbReference>
<keyword evidence="6" id="KW-0540">Nuclease</keyword>
<dbReference type="InterPro" id="IPR014721">
    <property type="entry name" value="Ribsml_uS5_D2-typ_fold_subgr"/>
</dbReference>
<dbReference type="SUPFAM" id="SSF55874">
    <property type="entry name" value="ATPase domain of HSP90 chaperone/DNA topoisomerase II/histidine kinase"/>
    <property type="match status" value="1"/>
</dbReference>
<dbReference type="Proteomes" id="UP000886845">
    <property type="component" value="Unassembled WGS sequence"/>
</dbReference>
<evidence type="ECO:0000259" key="5">
    <source>
        <dbReference type="SMART" id="SM01340"/>
    </source>
</evidence>
<dbReference type="GO" id="GO:0140664">
    <property type="term" value="F:ATP-dependent DNA damage sensor activity"/>
    <property type="evidence" value="ECO:0007669"/>
    <property type="project" value="InterPro"/>
</dbReference>
<dbReference type="GO" id="GO:0004519">
    <property type="term" value="F:endonuclease activity"/>
    <property type="evidence" value="ECO:0007669"/>
    <property type="project" value="UniProtKB-KW"/>
</dbReference>
<evidence type="ECO:0000313" key="6">
    <source>
        <dbReference type="EMBL" id="HIV09549.1"/>
    </source>
</evidence>
<gene>
    <name evidence="6" type="primary">mutL</name>
    <name evidence="6" type="ORF">IAC79_05500</name>
</gene>
<dbReference type="SMART" id="SM01340">
    <property type="entry name" value="DNA_mis_repair"/>
    <property type="match status" value="1"/>
</dbReference>
<dbReference type="GO" id="GO:0006298">
    <property type="term" value="P:mismatch repair"/>
    <property type="evidence" value="ECO:0007669"/>
    <property type="project" value="InterPro"/>
</dbReference>
<keyword evidence="6" id="KW-0255">Endonuclease</keyword>
<dbReference type="FunFam" id="3.30.565.10:FF:000003">
    <property type="entry name" value="DNA mismatch repair endonuclease MutL"/>
    <property type="match status" value="1"/>
</dbReference>
<reference evidence="6" key="1">
    <citation type="submission" date="2020-10" db="EMBL/GenBank/DDBJ databases">
        <authorList>
            <person name="Gilroy R."/>
        </authorList>
    </citation>
    <scope>NUCLEOTIDE SEQUENCE</scope>
    <source>
        <strain evidence="6">35461</strain>
    </source>
</reference>
<comment type="similarity">
    <text evidence="1">Belongs to the DNA mismatch repair MutL/HexB family.</text>
</comment>
<evidence type="ECO:0000313" key="7">
    <source>
        <dbReference type="Proteomes" id="UP000886845"/>
    </source>
</evidence>
<dbReference type="Gene3D" id="3.30.565.10">
    <property type="entry name" value="Histidine kinase-like ATPase, C-terminal domain"/>
    <property type="match status" value="1"/>
</dbReference>
<evidence type="ECO:0000256" key="4">
    <source>
        <dbReference type="ARBA" id="ARBA00023204"/>
    </source>
</evidence>
<reference evidence="6" key="2">
    <citation type="journal article" date="2021" name="PeerJ">
        <title>Extensive microbial diversity within the chicken gut microbiome revealed by metagenomics and culture.</title>
        <authorList>
            <person name="Gilroy R."/>
            <person name="Ravi A."/>
            <person name="Getino M."/>
            <person name="Pursley I."/>
            <person name="Horton D.L."/>
            <person name="Alikhan N.F."/>
            <person name="Baker D."/>
            <person name="Gharbi K."/>
            <person name="Hall N."/>
            <person name="Watson M."/>
            <person name="Adriaenssens E.M."/>
            <person name="Foster-Nyarko E."/>
            <person name="Jarju S."/>
            <person name="Secka A."/>
            <person name="Antonio M."/>
            <person name="Oren A."/>
            <person name="Chaudhuri R.R."/>
            <person name="La Ragione R."/>
            <person name="Hildebrand F."/>
            <person name="Pallen M.J."/>
        </authorList>
    </citation>
    <scope>NUCLEOTIDE SEQUENCE</scope>
    <source>
        <strain evidence="6">35461</strain>
    </source>
</reference>
<dbReference type="Pfam" id="PF01119">
    <property type="entry name" value="DNA_mis_repair"/>
    <property type="match status" value="1"/>
</dbReference>
<dbReference type="PANTHER" id="PTHR10073:SF12">
    <property type="entry name" value="DNA MISMATCH REPAIR PROTEIN MLH1"/>
    <property type="match status" value="1"/>
</dbReference>
<dbReference type="InterPro" id="IPR036890">
    <property type="entry name" value="HATPase_C_sf"/>
</dbReference>
<dbReference type="SUPFAM" id="SSF54211">
    <property type="entry name" value="Ribosomal protein S5 domain 2-like"/>
    <property type="match status" value="1"/>
</dbReference>
<organism evidence="6 7">
    <name type="scientific">Candidatus Spyradenecus faecavium</name>
    <dbReference type="NCBI Taxonomy" id="2840947"/>
    <lineage>
        <taxon>Bacteria</taxon>
        <taxon>Pseudomonadati</taxon>
        <taxon>Lentisphaerota</taxon>
        <taxon>Lentisphaeria</taxon>
        <taxon>Lentisphaerales</taxon>
        <taxon>Lentisphaeraceae</taxon>
        <taxon>Lentisphaeraceae incertae sedis</taxon>
        <taxon>Candidatus Spyradenecus</taxon>
    </lineage>
</organism>
<dbReference type="CDD" id="cd16926">
    <property type="entry name" value="HATPase_MutL-MLH-PMS-like"/>
    <property type="match status" value="1"/>
</dbReference>
<sequence length="308" mass="33083">MAERRPVRVLPETVANQIAAGEVVERPASVVKELVENALDAGATRVDVAVEGGGAKLVEVADNGTGMAREDALAALERQATSKIATSDDITRIATFGFRGEAIPSIASVSRFSLVTRPADSDAATSLQVVGGALDWVGEAGRPVGTTVSVRDLFFNVPARRKFLRAPTTELARIRQTLTAIALANPAVAFRLRADGRDLFRLPEGDALSDRVRALLGEAVADALLPVDHTQGRVAVTGFIAKPDFVRGGTPEQFFFVNRRPATAVQIQVALRDAWPVRDRRPVAVLFVDLPPEDVDVNVHPAKREVRF</sequence>
<feature type="domain" description="DNA mismatch repair protein S5" evidence="5">
    <location>
        <begin position="212"/>
        <end position="308"/>
    </location>
</feature>
<dbReference type="EMBL" id="DVOR01000176">
    <property type="protein sequence ID" value="HIV09549.1"/>
    <property type="molecule type" value="Genomic_DNA"/>
</dbReference>
<dbReference type="CDD" id="cd00782">
    <property type="entry name" value="MutL_Trans"/>
    <property type="match status" value="1"/>
</dbReference>
<evidence type="ECO:0000256" key="3">
    <source>
        <dbReference type="ARBA" id="ARBA00022763"/>
    </source>
</evidence>
<dbReference type="InterPro" id="IPR020568">
    <property type="entry name" value="Ribosomal_Su5_D2-typ_SF"/>
</dbReference>
<dbReference type="Pfam" id="PF13589">
    <property type="entry name" value="HATPase_c_3"/>
    <property type="match status" value="1"/>
</dbReference>
<dbReference type="GO" id="GO:0016887">
    <property type="term" value="F:ATP hydrolysis activity"/>
    <property type="evidence" value="ECO:0007669"/>
    <property type="project" value="InterPro"/>
</dbReference>
<dbReference type="GO" id="GO:0030983">
    <property type="term" value="F:mismatched DNA binding"/>
    <property type="evidence" value="ECO:0007669"/>
    <property type="project" value="InterPro"/>
</dbReference>
<dbReference type="AlphaFoldDB" id="A0A9D1NP22"/>
<comment type="caution">
    <text evidence="6">The sequence shown here is derived from an EMBL/GenBank/DDBJ whole genome shotgun (WGS) entry which is preliminary data.</text>
</comment>
<keyword evidence="3" id="KW-0227">DNA damage</keyword>
<name>A0A9D1NP22_9BACT</name>
<keyword evidence="4" id="KW-0234">DNA repair</keyword>
<dbReference type="GO" id="GO:0032300">
    <property type="term" value="C:mismatch repair complex"/>
    <property type="evidence" value="ECO:0007669"/>
    <property type="project" value="InterPro"/>
</dbReference>
<accession>A0A9D1NP22</accession>